<name>A0ABN2MZK9_9MICO</name>
<organism evidence="2 3">
    <name type="scientific">Agromyces salentinus</name>
    <dbReference type="NCBI Taxonomy" id="269421"/>
    <lineage>
        <taxon>Bacteria</taxon>
        <taxon>Bacillati</taxon>
        <taxon>Actinomycetota</taxon>
        <taxon>Actinomycetes</taxon>
        <taxon>Micrococcales</taxon>
        <taxon>Microbacteriaceae</taxon>
        <taxon>Agromyces</taxon>
    </lineage>
</organism>
<dbReference type="Proteomes" id="UP001501746">
    <property type="component" value="Unassembled WGS sequence"/>
</dbReference>
<feature type="transmembrane region" description="Helical" evidence="1">
    <location>
        <begin position="78"/>
        <end position="100"/>
    </location>
</feature>
<proteinExistence type="predicted"/>
<keyword evidence="1" id="KW-0472">Membrane</keyword>
<evidence type="ECO:0000256" key="1">
    <source>
        <dbReference type="SAM" id="Phobius"/>
    </source>
</evidence>
<gene>
    <name evidence="2" type="ORF">GCM10009750_35230</name>
</gene>
<comment type="caution">
    <text evidence="2">The sequence shown here is derived from an EMBL/GenBank/DDBJ whole genome shotgun (WGS) entry which is preliminary data.</text>
</comment>
<feature type="transmembrane region" description="Helical" evidence="1">
    <location>
        <begin position="106"/>
        <end position="124"/>
    </location>
</feature>
<dbReference type="EMBL" id="BAAANK010000012">
    <property type="protein sequence ID" value="GAA1845894.1"/>
    <property type="molecule type" value="Genomic_DNA"/>
</dbReference>
<evidence type="ECO:0000313" key="3">
    <source>
        <dbReference type="Proteomes" id="UP001501746"/>
    </source>
</evidence>
<feature type="transmembrane region" description="Helical" evidence="1">
    <location>
        <begin position="15"/>
        <end position="34"/>
    </location>
</feature>
<keyword evidence="1" id="KW-0812">Transmembrane</keyword>
<feature type="transmembrane region" description="Helical" evidence="1">
    <location>
        <begin position="54"/>
        <end position="71"/>
    </location>
</feature>
<evidence type="ECO:0000313" key="2">
    <source>
        <dbReference type="EMBL" id="GAA1845894.1"/>
    </source>
</evidence>
<accession>A0ABN2MZK9</accession>
<reference evidence="2 3" key="1">
    <citation type="journal article" date="2019" name="Int. J. Syst. Evol. Microbiol.">
        <title>The Global Catalogue of Microorganisms (GCM) 10K type strain sequencing project: providing services to taxonomists for standard genome sequencing and annotation.</title>
        <authorList>
            <consortium name="The Broad Institute Genomics Platform"/>
            <consortium name="The Broad Institute Genome Sequencing Center for Infectious Disease"/>
            <person name="Wu L."/>
            <person name="Ma J."/>
        </authorList>
    </citation>
    <scope>NUCLEOTIDE SEQUENCE [LARGE SCALE GENOMIC DNA]</scope>
    <source>
        <strain evidence="2 3">JCM 14323</strain>
    </source>
</reference>
<keyword evidence="1" id="KW-1133">Transmembrane helix</keyword>
<protein>
    <submittedName>
        <fullName evidence="2">Uncharacterized protein</fullName>
    </submittedName>
</protein>
<sequence>MVLSGSRAPLPHGEALVLAVWVAGFGVGTVVHLIELLTQGAAVYGTMPAGVRVFWVSLTIVDPVLVVLLLLRVRASIWLGCAVMVVDVVVNWTAALTIPGATGPGLVTQPLFLLFLLTTAPLLWRSFRKPA</sequence>
<keyword evidence="3" id="KW-1185">Reference proteome</keyword>